<name>A0A7X3S604_9HYPH</name>
<protein>
    <submittedName>
        <fullName evidence="1">Uncharacterized protein</fullName>
    </submittedName>
</protein>
<proteinExistence type="predicted"/>
<dbReference type="RefSeq" id="WP_160773841.1">
    <property type="nucleotide sequence ID" value="NZ_WUMV01000001.1"/>
</dbReference>
<gene>
    <name evidence="1" type="ORF">GR183_01675</name>
</gene>
<comment type="caution">
    <text evidence="1">The sequence shown here is derived from an EMBL/GenBank/DDBJ whole genome shotgun (WGS) entry which is preliminary data.</text>
</comment>
<keyword evidence="2" id="KW-1185">Reference proteome</keyword>
<organism evidence="1 2">
    <name type="scientific">Stappia sediminis</name>
    <dbReference type="NCBI Taxonomy" id="2692190"/>
    <lineage>
        <taxon>Bacteria</taxon>
        <taxon>Pseudomonadati</taxon>
        <taxon>Pseudomonadota</taxon>
        <taxon>Alphaproteobacteria</taxon>
        <taxon>Hyphomicrobiales</taxon>
        <taxon>Stappiaceae</taxon>
        <taxon>Stappia</taxon>
    </lineage>
</organism>
<dbReference type="EMBL" id="WUMV01000001">
    <property type="protein sequence ID" value="MXN63599.1"/>
    <property type="molecule type" value="Genomic_DNA"/>
</dbReference>
<reference evidence="1 2" key="1">
    <citation type="submission" date="2019-12" db="EMBL/GenBank/DDBJ databases">
        <authorList>
            <person name="Li M."/>
        </authorList>
    </citation>
    <scope>NUCLEOTIDE SEQUENCE [LARGE SCALE GENOMIC DNA]</scope>
    <source>
        <strain evidence="1 2">GBMRC 2046</strain>
    </source>
</reference>
<sequence length="153" mass="17019">MSVAKTCPGYGTYVVHFAEGDLRQSATFSHSGIGPRRDYWQSFSEWNSASDTIEWRLADGRPYATILRWFIDNVDPNTGSADESHRGQVLVISTVAETEPEQGCVAGYVDARANRAANEIARRVADEIARTFDCERDEPRYHGERGPFSGTPS</sequence>
<dbReference type="Proteomes" id="UP000433101">
    <property type="component" value="Unassembled WGS sequence"/>
</dbReference>
<evidence type="ECO:0000313" key="2">
    <source>
        <dbReference type="Proteomes" id="UP000433101"/>
    </source>
</evidence>
<accession>A0A7X3S604</accession>
<evidence type="ECO:0000313" key="1">
    <source>
        <dbReference type="EMBL" id="MXN63599.1"/>
    </source>
</evidence>
<dbReference type="AlphaFoldDB" id="A0A7X3S604"/>